<dbReference type="Pfam" id="PF05225">
    <property type="entry name" value="HTH_psq"/>
    <property type="match status" value="1"/>
</dbReference>
<gene>
    <name evidence="6" type="primary">Mblk-1_1</name>
    <name evidence="6" type="ORF">CM83_66410</name>
</gene>
<dbReference type="AlphaFoldDB" id="A0A0A9ZC70"/>
<dbReference type="Gene3D" id="1.10.10.60">
    <property type="entry name" value="Homeodomain-like"/>
    <property type="match status" value="1"/>
</dbReference>
<reference evidence="6" key="2">
    <citation type="submission" date="2014-07" db="EMBL/GenBank/DDBJ databases">
        <authorList>
            <person name="Hull J."/>
        </authorList>
    </citation>
    <scope>NUCLEOTIDE SEQUENCE</scope>
</reference>
<feature type="region of interest" description="Disordered" evidence="4">
    <location>
        <begin position="223"/>
        <end position="245"/>
    </location>
</feature>
<sequence length="509" mass="56872">MSSSEMERDSITLADLLGISDPDSPPSKKCKKKKIDRFYTEEQVQMALFEIENGILSLRKAAEKFNVPKSTLVFRRSPKFKKVEKGPPTILTREEEDELAMWIVQGEKYGAPRKHAHIQDWVQKLLTDHPRDNVPFLNNKPGRAWMRSFMRRHPELNAMRSLSFEDHCETARANVKKEASVDASIKPADIISRSTPSELGEDDVASLRRAIYRTRVACQKKTSLEPQVPVSDFKEPQSETRESLTADAVNIDVDYGLLEPKLEVVDPDYEKNADHAEAQGTSKDGSKKYLKNAKRQQSSTSNLTGPLTAEDLNILAEPAEEESGFENQECTEPEDKRVKVEAMEYFMDFPSGSSSSMRGDSRLSNDSFDSKPILANSSQNLDDDDVVFESQTVVSSPIKPKTCSNRPGPKSKTVPTLAQIRERSDLFGEYVAAKLRSLKTDSARNRVECLIANILYEASRGTFDDAQSTTDLTNILQAYLNSTKDLQTPTDGSFSDSADVKPAASINLL</sequence>
<organism evidence="6">
    <name type="scientific">Lygus hesperus</name>
    <name type="common">Western plant bug</name>
    <dbReference type="NCBI Taxonomy" id="30085"/>
    <lineage>
        <taxon>Eukaryota</taxon>
        <taxon>Metazoa</taxon>
        <taxon>Ecdysozoa</taxon>
        <taxon>Arthropoda</taxon>
        <taxon>Hexapoda</taxon>
        <taxon>Insecta</taxon>
        <taxon>Pterygota</taxon>
        <taxon>Neoptera</taxon>
        <taxon>Paraneoptera</taxon>
        <taxon>Hemiptera</taxon>
        <taxon>Heteroptera</taxon>
        <taxon>Panheteroptera</taxon>
        <taxon>Cimicomorpha</taxon>
        <taxon>Miridae</taxon>
        <taxon>Mirini</taxon>
        <taxon>Lygus</taxon>
    </lineage>
</organism>
<dbReference type="GO" id="GO:0003677">
    <property type="term" value="F:DNA binding"/>
    <property type="evidence" value="ECO:0007669"/>
    <property type="project" value="UniProtKB-KW"/>
</dbReference>
<dbReference type="InterPro" id="IPR009057">
    <property type="entry name" value="Homeodomain-like_sf"/>
</dbReference>
<feature type="compositionally biased region" description="Basic and acidic residues" evidence="4">
    <location>
        <begin position="232"/>
        <end position="244"/>
    </location>
</feature>
<feature type="region of interest" description="Disordered" evidence="4">
    <location>
        <begin position="349"/>
        <end position="377"/>
    </location>
</feature>
<feature type="compositionally biased region" description="Polar residues" evidence="4">
    <location>
        <begin position="295"/>
        <end position="305"/>
    </location>
</feature>
<dbReference type="SUPFAM" id="SSF46689">
    <property type="entry name" value="Homeodomain-like"/>
    <property type="match status" value="1"/>
</dbReference>
<feature type="compositionally biased region" description="Basic and acidic residues" evidence="4">
    <location>
        <begin position="1"/>
        <end position="10"/>
    </location>
</feature>
<comment type="subcellular location">
    <subcellularLocation>
        <location evidence="1">Nucleus</location>
    </subcellularLocation>
</comment>
<accession>A0A0A9ZC70</accession>
<evidence type="ECO:0000256" key="3">
    <source>
        <dbReference type="ARBA" id="ARBA00023242"/>
    </source>
</evidence>
<keyword evidence="2" id="KW-0238">DNA-binding</keyword>
<dbReference type="InterPro" id="IPR006600">
    <property type="entry name" value="HTH_CenpB_DNA-bd_dom"/>
</dbReference>
<feature type="domain" description="HTH CENPB-type" evidence="5">
    <location>
        <begin position="83"/>
        <end position="159"/>
    </location>
</feature>
<dbReference type="InterPro" id="IPR007889">
    <property type="entry name" value="HTH_Psq"/>
</dbReference>
<evidence type="ECO:0000256" key="1">
    <source>
        <dbReference type="ARBA" id="ARBA00004123"/>
    </source>
</evidence>
<dbReference type="EMBL" id="GBHO01002661">
    <property type="protein sequence ID" value="JAG40943.1"/>
    <property type="molecule type" value="Transcribed_RNA"/>
</dbReference>
<feature type="compositionally biased region" description="Low complexity" evidence="4">
    <location>
        <begin position="349"/>
        <end position="364"/>
    </location>
</feature>
<feature type="region of interest" description="Disordered" evidence="4">
    <location>
        <begin position="274"/>
        <end position="309"/>
    </location>
</feature>
<proteinExistence type="predicted"/>
<evidence type="ECO:0000313" key="6">
    <source>
        <dbReference type="EMBL" id="JAG40943.1"/>
    </source>
</evidence>
<keyword evidence="3" id="KW-0539">Nucleus</keyword>
<protein>
    <submittedName>
        <fullName evidence="6">Mushroom body large-type Kenyon cell-specific protein 1</fullName>
    </submittedName>
</protein>
<dbReference type="PROSITE" id="PS51253">
    <property type="entry name" value="HTH_CENPB"/>
    <property type="match status" value="1"/>
</dbReference>
<name>A0A0A9ZC70_LYGHE</name>
<evidence type="ECO:0000256" key="2">
    <source>
        <dbReference type="ARBA" id="ARBA00023125"/>
    </source>
</evidence>
<reference evidence="6" key="1">
    <citation type="journal article" date="2014" name="PLoS ONE">
        <title>Transcriptome-Based Identification of ABC Transporters in the Western Tarnished Plant Bug Lygus hesperus.</title>
        <authorList>
            <person name="Hull J.J."/>
            <person name="Chaney K."/>
            <person name="Geib S.M."/>
            <person name="Fabrick J.A."/>
            <person name="Brent C.S."/>
            <person name="Walsh D."/>
            <person name="Lavine L.C."/>
        </authorList>
    </citation>
    <scope>NUCLEOTIDE SEQUENCE</scope>
</reference>
<dbReference type="GO" id="GO:0005634">
    <property type="term" value="C:nucleus"/>
    <property type="evidence" value="ECO:0007669"/>
    <property type="project" value="UniProtKB-SubCell"/>
</dbReference>
<feature type="region of interest" description="Disordered" evidence="4">
    <location>
        <begin position="1"/>
        <end position="31"/>
    </location>
</feature>
<evidence type="ECO:0000256" key="4">
    <source>
        <dbReference type="SAM" id="MobiDB-lite"/>
    </source>
</evidence>
<evidence type="ECO:0000259" key="5">
    <source>
        <dbReference type="PROSITE" id="PS51253"/>
    </source>
</evidence>